<evidence type="ECO:0000256" key="1">
    <source>
        <dbReference type="SAM" id="MobiDB-lite"/>
    </source>
</evidence>
<feature type="compositionally biased region" description="Low complexity" evidence="1">
    <location>
        <begin position="330"/>
        <end position="342"/>
    </location>
</feature>
<comment type="caution">
    <text evidence="4">The sequence shown here is derived from an EMBL/GenBank/DDBJ whole genome shotgun (WGS) entry which is preliminary data.</text>
</comment>
<dbReference type="Gene3D" id="3.90.550.10">
    <property type="entry name" value="Spore Coat Polysaccharide Biosynthesis Protein SpsA, Chain A"/>
    <property type="match status" value="1"/>
</dbReference>
<dbReference type="AlphaFoldDB" id="A0AA41KET5"/>
<feature type="region of interest" description="Disordered" evidence="1">
    <location>
        <begin position="320"/>
        <end position="348"/>
    </location>
</feature>
<keyword evidence="4" id="KW-0808">Transferase</keyword>
<dbReference type="InterPro" id="IPR001173">
    <property type="entry name" value="Glyco_trans_2-like"/>
</dbReference>
<evidence type="ECO:0000313" key="5">
    <source>
        <dbReference type="Proteomes" id="UP001166304"/>
    </source>
</evidence>
<proteinExistence type="predicted"/>
<dbReference type="Pfam" id="PF00535">
    <property type="entry name" value="Glycos_transf_2"/>
    <property type="match status" value="1"/>
</dbReference>
<evidence type="ECO:0000259" key="3">
    <source>
        <dbReference type="Pfam" id="PF00535"/>
    </source>
</evidence>
<keyword evidence="5" id="KW-1185">Reference proteome</keyword>
<name>A0AA41KET5_9EURY</name>
<evidence type="ECO:0000313" key="4">
    <source>
        <dbReference type="EMBL" id="MBV0901287.1"/>
    </source>
</evidence>
<dbReference type="PANTHER" id="PTHR48090">
    <property type="entry name" value="UNDECAPRENYL-PHOSPHATE 4-DEOXY-4-FORMAMIDO-L-ARABINOSE TRANSFERASE-RELATED"/>
    <property type="match status" value="1"/>
</dbReference>
<keyword evidence="2" id="KW-1133">Transmembrane helix</keyword>
<keyword evidence="4" id="KW-0328">Glycosyltransferase</keyword>
<dbReference type="SUPFAM" id="SSF53448">
    <property type="entry name" value="Nucleotide-diphospho-sugar transferases"/>
    <property type="match status" value="1"/>
</dbReference>
<dbReference type="EMBL" id="JAHQXE010000001">
    <property type="protein sequence ID" value="MBV0901287.1"/>
    <property type="molecule type" value="Genomic_DNA"/>
</dbReference>
<gene>
    <name evidence="4" type="primary">aglJ</name>
    <name evidence="4" type="ORF">KTS37_05745</name>
</gene>
<feature type="transmembrane region" description="Helical" evidence="2">
    <location>
        <begin position="265"/>
        <end position="290"/>
    </location>
</feature>
<dbReference type="Proteomes" id="UP001166304">
    <property type="component" value="Unassembled WGS sequence"/>
</dbReference>
<dbReference type="NCBIfam" id="TIGR04182">
    <property type="entry name" value="glyco_TIGR04182"/>
    <property type="match status" value="1"/>
</dbReference>
<protein>
    <submittedName>
        <fullName evidence="4">S-layer glycoprotein N-glycosyltransferase AglJ</fullName>
        <ecNumber evidence="4">2.4.1.-</ecNumber>
    </submittedName>
</protein>
<dbReference type="GO" id="GO:0016757">
    <property type="term" value="F:glycosyltransferase activity"/>
    <property type="evidence" value="ECO:0007669"/>
    <property type="project" value="UniProtKB-KW"/>
</dbReference>
<organism evidence="4 5">
    <name type="scientific">Haloarcula salina</name>
    <dbReference type="NCBI Taxonomy" id="1429914"/>
    <lineage>
        <taxon>Archaea</taxon>
        <taxon>Methanobacteriati</taxon>
        <taxon>Methanobacteriota</taxon>
        <taxon>Stenosarchaea group</taxon>
        <taxon>Halobacteria</taxon>
        <taxon>Halobacteriales</taxon>
        <taxon>Haloarculaceae</taxon>
        <taxon>Haloarcula</taxon>
    </lineage>
</organism>
<keyword evidence="2" id="KW-0812">Transmembrane</keyword>
<accession>A0AA41KET5</accession>
<dbReference type="CDD" id="cd04179">
    <property type="entry name" value="DPM_DPG-synthase_like"/>
    <property type="match status" value="1"/>
</dbReference>
<evidence type="ECO:0000256" key="2">
    <source>
        <dbReference type="SAM" id="Phobius"/>
    </source>
</evidence>
<sequence length="348" mass="37676">MADRDDVCVLLPTYNEAETIESVVSGFREQGFPNVLVIDGGSTDGTRDIAESAGARVVEQTGSGKGQAVREAVAQHVDEPYVLMADGDATYRPDEADRLLKPLLSGRAAHVIGNRFANMQSGAMTRLNQFGNRIINKAFEVIHGRNLTDILSGYRAFTRESFLRSSLTAEGFGIETEMAVECVKHNISTAVVPITYQPRPDESDTNLRPFRDGATIILTLYQMAKTNNPLFYFGSVGIASTTVGLALGAFVAYDWVVNSTSHEVIAVVGSFGILLGIQLLMFGVLSDMLVAVNREQTRRLEDIAVTLSQGEEWAGDAFDDAAETEETVTESKTSSAETTVSTGTDDQR</sequence>
<feature type="transmembrane region" description="Helical" evidence="2">
    <location>
        <begin position="230"/>
        <end position="253"/>
    </location>
</feature>
<dbReference type="InterPro" id="IPR050256">
    <property type="entry name" value="Glycosyltransferase_2"/>
</dbReference>
<dbReference type="RefSeq" id="WP_162414905.1">
    <property type="nucleotide sequence ID" value="NZ_JAHQXE010000001.1"/>
</dbReference>
<feature type="domain" description="Glycosyltransferase 2-like" evidence="3">
    <location>
        <begin position="8"/>
        <end position="162"/>
    </location>
</feature>
<reference evidence="4" key="1">
    <citation type="submission" date="2021-06" db="EMBL/GenBank/DDBJ databases">
        <title>New haloarchaea isolates fom saline soil.</title>
        <authorList>
            <person name="Duran-Viseras A."/>
            <person name="Sanchez-Porro C.S."/>
            <person name="Ventosa A."/>
        </authorList>
    </citation>
    <scope>NUCLEOTIDE SEQUENCE</scope>
    <source>
        <strain evidence="4">JCM 18369</strain>
    </source>
</reference>
<keyword evidence="2" id="KW-0472">Membrane</keyword>
<dbReference type="EC" id="2.4.1.-" evidence="4"/>
<dbReference type="InterPro" id="IPR029044">
    <property type="entry name" value="Nucleotide-diphossugar_trans"/>
</dbReference>
<dbReference type="InterPro" id="IPR026456">
    <property type="entry name" value="GCTrfase_AglJ"/>
</dbReference>
<dbReference type="PANTHER" id="PTHR48090:SF7">
    <property type="entry name" value="RFBJ PROTEIN"/>
    <property type="match status" value="1"/>
</dbReference>